<evidence type="ECO:0008006" key="4">
    <source>
        <dbReference type="Google" id="ProtNLM"/>
    </source>
</evidence>
<dbReference type="Gene3D" id="1.20.120.1490">
    <property type="match status" value="1"/>
</dbReference>
<dbReference type="Pfam" id="PF07813">
    <property type="entry name" value="LTXXQ"/>
    <property type="match status" value="1"/>
</dbReference>
<reference evidence="2 3" key="1">
    <citation type="submission" date="2012-05" db="EMBL/GenBank/DDBJ databases">
        <title>Genome sequence of Nitritalea halalkaliphila LW7.</title>
        <authorList>
            <person name="Jangir P.K."/>
            <person name="Singh A."/>
            <person name="Shivaji S."/>
            <person name="Sharma R."/>
        </authorList>
    </citation>
    <scope>NUCLEOTIDE SEQUENCE [LARGE SCALE GENOMIC DNA]</scope>
    <source>
        <strain evidence="2 3">LW7</strain>
    </source>
</reference>
<dbReference type="AlphaFoldDB" id="I5CAK6"/>
<name>I5CAK6_9BACT</name>
<dbReference type="OrthoDB" id="675330at2"/>
<dbReference type="Proteomes" id="UP000005551">
    <property type="component" value="Unassembled WGS sequence"/>
</dbReference>
<proteinExistence type="predicted"/>
<evidence type="ECO:0000313" key="3">
    <source>
        <dbReference type="Proteomes" id="UP000005551"/>
    </source>
</evidence>
<sequence length="163" mass="18870">MNKLIVLGVAWFLFIGFGLGEALAQRGPGQGQGQGRGSAEAETQSERLEAARVAFFTNRLALNADQASRFWPLYNTYQEQRNAEIREIRALTNRDANKLSEKEINELIERKLQHQQAMQTLEVSFMQQMKDVLEPKQRFILMGINRDFMRHLSEMQRRGRGRE</sequence>
<evidence type="ECO:0000256" key="1">
    <source>
        <dbReference type="SAM" id="Coils"/>
    </source>
</evidence>
<keyword evidence="1" id="KW-0175">Coiled coil</keyword>
<evidence type="ECO:0000313" key="2">
    <source>
        <dbReference type="EMBL" id="EIM78858.1"/>
    </source>
</evidence>
<gene>
    <name evidence="2" type="ORF">A3SI_00230</name>
</gene>
<feature type="coiled-coil region" evidence="1">
    <location>
        <begin position="74"/>
        <end position="124"/>
    </location>
</feature>
<organism evidence="2 3">
    <name type="scientific">Nitritalea halalkaliphila LW7</name>
    <dbReference type="NCBI Taxonomy" id="1189621"/>
    <lineage>
        <taxon>Bacteria</taxon>
        <taxon>Pseudomonadati</taxon>
        <taxon>Bacteroidota</taxon>
        <taxon>Cytophagia</taxon>
        <taxon>Cytophagales</taxon>
        <taxon>Cyclobacteriaceae</taxon>
        <taxon>Nitritalea</taxon>
    </lineage>
</organism>
<keyword evidence="3" id="KW-1185">Reference proteome</keyword>
<dbReference type="STRING" id="1189621.A3SI_00230"/>
<dbReference type="RefSeq" id="WP_009053076.1">
    <property type="nucleotide sequence ID" value="NZ_AJYA01000001.1"/>
</dbReference>
<dbReference type="GO" id="GO:0042597">
    <property type="term" value="C:periplasmic space"/>
    <property type="evidence" value="ECO:0007669"/>
    <property type="project" value="InterPro"/>
</dbReference>
<protein>
    <recommendedName>
        <fullName evidence="4">Periplasmic heavy metal sensor</fullName>
    </recommendedName>
</protein>
<comment type="caution">
    <text evidence="2">The sequence shown here is derived from an EMBL/GenBank/DDBJ whole genome shotgun (WGS) entry which is preliminary data.</text>
</comment>
<accession>I5CAK6</accession>
<dbReference type="InterPro" id="IPR012899">
    <property type="entry name" value="LTXXQ"/>
</dbReference>
<dbReference type="EMBL" id="AJYA01000001">
    <property type="protein sequence ID" value="EIM78858.1"/>
    <property type="molecule type" value="Genomic_DNA"/>
</dbReference>